<dbReference type="EMBL" id="BTSX01000004">
    <property type="protein sequence ID" value="GMS97271.1"/>
    <property type="molecule type" value="Genomic_DNA"/>
</dbReference>
<evidence type="ECO:0000313" key="1">
    <source>
        <dbReference type="EMBL" id="GMS97271.1"/>
    </source>
</evidence>
<feature type="non-terminal residue" evidence="1">
    <location>
        <position position="98"/>
    </location>
</feature>
<comment type="caution">
    <text evidence="1">The sequence shown here is derived from an EMBL/GenBank/DDBJ whole genome shotgun (WGS) entry which is preliminary data.</text>
</comment>
<evidence type="ECO:0000313" key="2">
    <source>
        <dbReference type="Proteomes" id="UP001432027"/>
    </source>
</evidence>
<proteinExistence type="predicted"/>
<organism evidence="1 2">
    <name type="scientific">Pristionchus entomophagus</name>
    <dbReference type="NCBI Taxonomy" id="358040"/>
    <lineage>
        <taxon>Eukaryota</taxon>
        <taxon>Metazoa</taxon>
        <taxon>Ecdysozoa</taxon>
        <taxon>Nematoda</taxon>
        <taxon>Chromadorea</taxon>
        <taxon>Rhabditida</taxon>
        <taxon>Rhabditina</taxon>
        <taxon>Diplogasteromorpha</taxon>
        <taxon>Diplogasteroidea</taxon>
        <taxon>Neodiplogasteridae</taxon>
        <taxon>Pristionchus</taxon>
    </lineage>
</organism>
<protein>
    <submittedName>
        <fullName evidence="1">Uncharacterized protein</fullName>
    </submittedName>
</protein>
<feature type="non-terminal residue" evidence="1">
    <location>
        <position position="1"/>
    </location>
</feature>
<dbReference type="AlphaFoldDB" id="A0AAV5TSJ4"/>
<name>A0AAV5TSJ4_9BILA</name>
<gene>
    <name evidence="1" type="ORF">PENTCL1PPCAC_19446</name>
</gene>
<reference evidence="1" key="1">
    <citation type="submission" date="2023-10" db="EMBL/GenBank/DDBJ databases">
        <title>Genome assembly of Pristionchus species.</title>
        <authorList>
            <person name="Yoshida K."/>
            <person name="Sommer R.J."/>
        </authorList>
    </citation>
    <scope>NUCLEOTIDE SEQUENCE</scope>
    <source>
        <strain evidence="1">RS0144</strain>
    </source>
</reference>
<sequence>ELRPLLQSALECRLCRQIDVPSPTQLIGSSQCSLAPAYYKECTRRPAEHPYQSSECTPSDYSSLKFALVLLTRIFGQSSGAICYCQISRDTRAINRII</sequence>
<accession>A0AAV5TSJ4</accession>
<keyword evidence="2" id="KW-1185">Reference proteome</keyword>
<dbReference type="Proteomes" id="UP001432027">
    <property type="component" value="Unassembled WGS sequence"/>
</dbReference>